<proteinExistence type="inferred from homology"/>
<name>A0A4S2H951_9PROT</name>
<dbReference type="Gene3D" id="4.10.320.10">
    <property type="entry name" value="E3-binding domain"/>
    <property type="match status" value="1"/>
</dbReference>
<dbReference type="NCBIfam" id="NF004309">
    <property type="entry name" value="PRK05704.1"/>
    <property type="match status" value="1"/>
</dbReference>
<evidence type="ECO:0000256" key="7">
    <source>
        <dbReference type="ARBA" id="ARBA00019511"/>
    </source>
</evidence>
<evidence type="ECO:0000256" key="8">
    <source>
        <dbReference type="ARBA" id="ARBA00022532"/>
    </source>
</evidence>
<dbReference type="EMBL" id="SRXV01000003">
    <property type="protein sequence ID" value="TGY92385.1"/>
    <property type="molecule type" value="Genomic_DNA"/>
</dbReference>
<dbReference type="GO" id="GO:0006099">
    <property type="term" value="P:tricarboxylic acid cycle"/>
    <property type="evidence" value="ECO:0007669"/>
    <property type="project" value="UniProtKB-UniRule"/>
</dbReference>
<comment type="similarity">
    <text evidence="4 13">Belongs to the 2-oxoacid dehydrogenase family.</text>
</comment>
<dbReference type="InterPro" id="IPR011053">
    <property type="entry name" value="Single_hybrid_motif"/>
</dbReference>
<dbReference type="GO" id="GO:0005829">
    <property type="term" value="C:cytosol"/>
    <property type="evidence" value="ECO:0007669"/>
    <property type="project" value="TreeGrafter"/>
</dbReference>
<dbReference type="Pfam" id="PF00364">
    <property type="entry name" value="Biotin_lipoyl"/>
    <property type="match status" value="2"/>
</dbReference>
<feature type="compositionally biased region" description="Low complexity" evidence="14">
    <location>
        <begin position="264"/>
        <end position="280"/>
    </location>
</feature>
<evidence type="ECO:0000256" key="5">
    <source>
        <dbReference type="ARBA" id="ARBA00011666"/>
    </source>
</evidence>
<feature type="compositionally biased region" description="Basic and acidic residues" evidence="14">
    <location>
        <begin position="234"/>
        <end position="261"/>
    </location>
</feature>
<dbReference type="GO" id="GO:0033512">
    <property type="term" value="P:L-lysine catabolic process to acetyl-CoA via saccharopine"/>
    <property type="evidence" value="ECO:0007669"/>
    <property type="project" value="UniProtKB-UniRule"/>
</dbReference>
<comment type="subunit">
    <text evidence="5">Forms a 24-polypeptide structural core with octahedral symmetry. Part of the 2-oxoglutarate dehydrogenase (OGDH) complex composed of E1 (2-oxoglutarate dehydrogenase), E2 (dihydrolipoamide succinyltransferase) and E3 (dihydrolipoamide dehydrogenase); the complex contains multiple copies of the three enzymatic components (E1, E2 and E3).</text>
</comment>
<dbReference type="InterPro" id="IPR050537">
    <property type="entry name" value="2-oxoacid_dehydrogenase"/>
</dbReference>
<feature type="domain" description="Peripheral subunit-binding (PSBD)" evidence="16">
    <location>
        <begin position="226"/>
        <end position="263"/>
    </location>
</feature>
<evidence type="ECO:0000256" key="2">
    <source>
        <dbReference type="ARBA" id="ARBA00004052"/>
    </source>
</evidence>
<evidence type="ECO:0000256" key="6">
    <source>
        <dbReference type="ARBA" id="ARBA00012945"/>
    </source>
</evidence>
<dbReference type="InterPro" id="IPR036625">
    <property type="entry name" value="E3-bd_dom_sf"/>
</dbReference>
<reference evidence="17 18" key="1">
    <citation type="journal article" date="2013" name="Int. J. Syst. Evol. Microbiol.">
        <title>Marinicauda pacifica gen. nov., sp. nov., a prosthecate alphaproteobacterium of the family Hyphomonadaceae isolated from deep seawater.</title>
        <authorList>
            <person name="Zhang X.Y."/>
            <person name="Li G.W."/>
            <person name="Wang C.S."/>
            <person name="Zhang Y.J."/>
            <person name="Xu X.W."/>
            <person name="Li H."/>
            <person name="Liu A."/>
            <person name="Liu C."/>
            <person name="Xie B.B."/>
            <person name="Qin Q.L."/>
            <person name="Xu Z."/>
            <person name="Chen X.L."/>
            <person name="Zhou B.C."/>
            <person name="Zhang Y.Z."/>
        </authorList>
    </citation>
    <scope>NUCLEOTIDE SEQUENCE [LARGE SCALE GENOMIC DNA]</scope>
    <source>
        <strain evidence="17 18">P-1 km-3</strain>
    </source>
</reference>
<dbReference type="PROSITE" id="PS51826">
    <property type="entry name" value="PSBD"/>
    <property type="match status" value="1"/>
</dbReference>
<dbReference type="AlphaFoldDB" id="A0A4S2H951"/>
<keyword evidence="9 13" id="KW-0808">Transferase</keyword>
<evidence type="ECO:0000256" key="11">
    <source>
        <dbReference type="ARBA" id="ARBA00023315"/>
    </source>
</evidence>
<dbReference type="InterPro" id="IPR004167">
    <property type="entry name" value="PSBD"/>
</dbReference>
<dbReference type="PROSITE" id="PS00189">
    <property type="entry name" value="LIPOYL"/>
    <property type="match status" value="2"/>
</dbReference>
<keyword evidence="8 13" id="KW-0816">Tricarboxylic acid cycle</keyword>
<keyword evidence="18" id="KW-1185">Reference proteome</keyword>
<evidence type="ECO:0000259" key="15">
    <source>
        <dbReference type="PROSITE" id="PS50968"/>
    </source>
</evidence>
<feature type="compositionally biased region" description="Basic and acidic residues" evidence="14">
    <location>
        <begin position="86"/>
        <end position="97"/>
    </location>
</feature>
<evidence type="ECO:0000256" key="10">
    <source>
        <dbReference type="ARBA" id="ARBA00022823"/>
    </source>
</evidence>
<dbReference type="UniPathway" id="UPA00868">
    <property type="reaction ID" value="UER00840"/>
</dbReference>
<dbReference type="GO" id="GO:0004149">
    <property type="term" value="F:dihydrolipoyllysine-residue succinyltransferase activity"/>
    <property type="evidence" value="ECO:0007669"/>
    <property type="project" value="UniProtKB-UniRule"/>
</dbReference>
<dbReference type="Proteomes" id="UP000305451">
    <property type="component" value="Unassembled WGS sequence"/>
</dbReference>
<accession>A0A4S2H951</accession>
<dbReference type="FunFam" id="3.30.559.10:FF:000007">
    <property type="entry name" value="Dihydrolipoamide acetyltransferase component of pyruvate dehydrogenase complex"/>
    <property type="match status" value="1"/>
</dbReference>
<comment type="catalytic activity">
    <reaction evidence="12 13">
        <text>N(6)-[(R)-dihydrolipoyl]-L-lysyl-[protein] + succinyl-CoA = N(6)-[(R)-S(8)-succinyldihydrolipoyl]-L-lysyl-[protein] + CoA</text>
        <dbReference type="Rhea" id="RHEA:15213"/>
        <dbReference type="Rhea" id="RHEA-COMP:10475"/>
        <dbReference type="Rhea" id="RHEA-COMP:20092"/>
        <dbReference type="ChEBI" id="CHEBI:57287"/>
        <dbReference type="ChEBI" id="CHEBI:57292"/>
        <dbReference type="ChEBI" id="CHEBI:83100"/>
        <dbReference type="ChEBI" id="CHEBI:83120"/>
        <dbReference type="EC" id="2.3.1.61"/>
    </reaction>
</comment>
<dbReference type="RefSeq" id="WP_135945519.1">
    <property type="nucleotide sequence ID" value="NZ_BMEI01000003.1"/>
</dbReference>
<dbReference type="SUPFAM" id="SSF52777">
    <property type="entry name" value="CoA-dependent acyltransferases"/>
    <property type="match status" value="1"/>
</dbReference>
<feature type="compositionally biased region" description="Basic and acidic residues" evidence="14">
    <location>
        <begin position="201"/>
        <end position="226"/>
    </location>
</feature>
<dbReference type="PANTHER" id="PTHR43416:SF5">
    <property type="entry name" value="DIHYDROLIPOYLLYSINE-RESIDUE SUCCINYLTRANSFERASE COMPONENT OF 2-OXOGLUTARATE DEHYDROGENASE COMPLEX, MITOCHONDRIAL"/>
    <property type="match status" value="1"/>
</dbReference>
<feature type="region of interest" description="Disordered" evidence="14">
    <location>
        <begin position="184"/>
        <end position="288"/>
    </location>
</feature>
<evidence type="ECO:0000313" key="18">
    <source>
        <dbReference type="Proteomes" id="UP000305451"/>
    </source>
</evidence>
<dbReference type="PROSITE" id="PS50968">
    <property type="entry name" value="BIOTINYL_LIPOYL"/>
    <property type="match status" value="2"/>
</dbReference>
<dbReference type="SUPFAM" id="SSF47005">
    <property type="entry name" value="Peripheral subunit-binding domain of 2-oxo acid dehydrogenase complex"/>
    <property type="match status" value="1"/>
</dbReference>
<dbReference type="OrthoDB" id="9805770at2"/>
<dbReference type="InterPro" id="IPR006255">
    <property type="entry name" value="SucB"/>
</dbReference>
<evidence type="ECO:0000256" key="12">
    <source>
        <dbReference type="ARBA" id="ARBA00052761"/>
    </source>
</evidence>
<comment type="pathway">
    <text evidence="3 13">Amino-acid degradation; L-lysine degradation via saccharopine pathway; glutaryl-CoA from L-lysine: step 6/6.</text>
</comment>
<dbReference type="Gene3D" id="3.30.559.10">
    <property type="entry name" value="Chloramphenicol acetyltransferase-like domain"/>
    <property type="match status" value="1"/>
</dbReference>
<evidence type="ECO:0000313" key="17">
    <source>
        <dbReference type="EMBL" id="TGY92385.1"/>
    </source>
</evidence>
<comment type="caution">
    <text evidence="17">The sequence shown here is derived from an EMBL/GenBank/DDBJ whole genome shotgun (WGS) entry which is preliminary data.</text>
</comment>
<comment type="cofactor">
    <cofactor evidence="1">
        <name>(R)-lipoate</name>
        <dbReference type="ChEBI" id="CHEBI:83088"/>
    </cofactor>
</comment>
<dbReference type="SUPFAM" id="SSF51230">
    <property type="entry name" value="Single hybrid motif"/>
    <property type="match status" value="2"/>
</dbReference>
<dbReference type="CDD" id="cd06849">
    <property type="entry name" value="lipoyl_domain"/>
    <property type="match status" value="2"/>
</dbReference>
<dbReference type="InterPro" id="IPR001078">
    <property type="entry name" value="2-oxoacid_DH_actylTfrase"/>
</dbReference>
<protein>
    <recommendedName>
        <fullName evidence="7 13">Dihydrolipoyllysine-residue succinyltransferase component of 2-oxoglutarate dehydrogenase complex</fullName>
        <ecNumber evidence="6 13">2.3.1.61</ecNumber>
    </recommendedName>
    <alternativeName>
        <fullName evidence="13">2-oxoglutarate dehydrogenase complex component E2</fullName>
    </alternativeName>
</protein>
<organism evidence="17 18">
    <name type="scientific">Marinicauda pacifica</name>
    <dbReference type="NCBI Taxonomy" id="1133559"/>
    <lineage>
        <taxon>Bacteria</taxon>
        <taxon>Pseudomonadati</taxon>
        <taxon>Pseudomonadota</taxon>
        <taxon>Alphaproteobacteria</taxon>
        <taxon>Maricaulales</taxon>
        <taxon>Maricaulaceae</taxon>
        <taxon>Marinicauda</taxon>
    </lineage>
</organism>
<evidence type="ECO:0000256" key="3">
    <source>
        <dbReference type="ARBA" id="ARBA00005145"/>
    </source>
</evidence>
<dbReference type="Pfam" id="PF00198">
    <property type="entry name" value="2-oxoacid_dh"/>
    <property type="match status" value="1"/>
</dbReference>
<dbReference type="EC" id="2.3.1.61" evidence="6 13"/>
<keyword evidence="10 13" id="KW-0450">Lipoyl</keyword>
<dbReference type="InterPro" id="IPR023213">
    <property type="entry name" value="CAT-like_dom_sf"/>
</dbReference>
<dbReference type="Pfam" id="PF02817">
    <property type="entry name" value="E3_binding"/>
    <property type="match status" value="1"/>
</dbReference>
<feature type="domain" description="Lipoyl-binding" evidence="15">
    <location>
        <begin position="114"/>
        <end position="189"/>
    </location>
</feature>
<dbReference type="Gene3D" id="2.40.50.100">
    <property type="match status" value="2"/>
</dbReference>
<dbReference type="InterPro" id="IPR003016">
    <property type="entry name" value="2-oxoA_DH_lipoyl-BS"/>
</dbReference>
<evidence type="ECO:0000256" key="1">
    <source>
        <dbReference type="ARBA" id="ARBA00001938"/>
    </source>
</evidence>
<dbReference type="PANTHER" id="PTHR43416">
    <property type="entry name" value="DIHYDROLIPOYLLYSINE-RESIDUE SUCCINYLTRANSFERASE COMPONENT OF 2-OXOGLUTARATE DEHYDROGENASE COMPLEX, MITOCHONDRIAL-RELATED"/>
    <property type="match status" value="1"/>
</dbReference>
<dbReference type="NCBIfam" id="TIGR01347">
    <property type="entry name" value="sucB"/>
    <property type="match status" value="1"/>
</dbReference>
<feature type="domain" description="Lipoyl-binding" evidence="15">
    <location>
        <begin position="1"/>
        <end position="76"/>
    </location>
</feature>
<dbReference type="InterPro" id="IPR000089">
    <property type="entry name" value="Biotin_lipoyl"/>
</dbReference>
<comment type="function">
    <text evidence="2 13">E2 component of the 2-oxoglutarate dehydrogenase (OGDH) complex which catalyzes the second step in the conversion of 2-oxoglutarate to succinyl-CoA and CO(2).</text>
</comment>
<evidence type="ECO:0000256" key="4">
    <source>
        <dbReference type="ARBA" id="ARBA00007317"/>
    </source>
</evidence>
<dbReference type="GO" id="GO:0045252">
    <property type="term" value="C:oxoglutarate dehydrogenase complex"/>
    <property type="evidence" value="ECO:0007669"/>
    <property type="project" value="UniProtKB-UniRule"/>
</dbReference>
<gene>
    <name evidence="17" type="primary">odhB</name>
    <name evidence="17" type="ORF">E5162_12120</name>
</gene>
<evidence type="ECO:0000259" key="16">
    <source>
        <dbReference type="PROSITE" id="PS51826"/>
    </source>
</evidence>
<keyword evidence="11 13" id="KW-0012">Acyltransferase</keyword>
<feature type="region of interest" description="Disordered" evidence="14">
    <location>
        <begin position="70"/>
        <end position="119"/>
    </location>
</feature>
<evidence type="ECO:0000256" key="9">
    <source>
        <dbReference type="ARBA" id="ARBA00022679"/>
    </source>
</evidence>
<evidence type="ECO:0000256" key="13">
    <source>
        <dbReference type="RuleBase" id="RU361138"/>
    </source>
</evidence>
<sequence length="516" mass="54699">MSDITVPQLGESVSEATVGEWQISEGDAVKKDDILVELETDKVSVEVRAEADGTLTSIAAKEGETVEIGAKLGELGSGEAKASQPKGDKGNDKKEASASKASGDEGGASGSGELIDAKVPVMGESVSEGTAGEWAVKVGDTVEKDQTLLEIETDKVAVEVPSPEAGEIEELLVSEGDSVEPGQVIAKIRAGASGGSASKSKSKDEAKSADKEPARAKLKPSGDDAKAMPSAQRVARENDLDLSKVEGSGKDGRVTKGDALKALESGASAPAKSESKPSAPRELGEREERVKMTRLRQTIARRLKEAQNSAAMLTTYNEADMSAIMSLRKQVQDDFTSKHGVKLGFMSFFVKACVTALQDIPAVNAEIDGTDIIYKNHYDVGVAVGTDKGLVVPVVRDCDTKSLAQIEKDIIDLGKRARDGKLSIDDMQGATFTISNGGVYGSLMSSPILNAPQSGILGMHKIQERPMAINGEVKIRPMMYLALSYDHRIVDGKEAVTFLVRVKESLEKPERLILDI</sequence>
<evidence type="ECO:0000256" key="14">
    <source>
        <dbReference type="SAM" id="MobiDB-lite"/>
    </source>
</evidence>